<keyword evidence="4" id="KW-0285">Flavoprotein</keyword>
<dbReference type="GO" id="GO:0046872">
    <property type="term" value="F:metal ion binding"/>
    <property type="evidence" value="ECO:0007669"/>
    <property type="project" value="UniProtKB-KW"/>
</dbReference>
<dbReference type="PANTHER" id="PTHR30040:SF2">
    <property type="entry name" value="FAD:PROTEIN FMN TRANSFERASE"/>
    <property type="match status" value="1"/>
</dbReference>
<dbReference type="PATRIC" id="fig|742725.3.peg.1113"/>
<reference evidence="11 12" key="1">
    <citation type="submission" date="2011-08" db="EMBL/GenBank/DDBJ databases">
        <title>The Genome Sequence of Alistipes indistinctus YIT 12060.</title>
        <authorList>
            <consortium name="The Broad Institute Genome Sequencing Platform"/>
            <person name="Earl A."/>
            <person name="Ward D."/>
            <person name="Feldgarden M."/>
            <person name="Gevers D."/>
            <person name="Morotomi M."/>
            <person name="Young S.K."/>
            <person name="Zeng Q."/>
            <person name="Gargeya S."/>
            <person name="Fitzgerald M."/>
            <person name="Haas B."/>
            <person name="Abouelleil A."/>
            <person name="Alvarado L."/>
            <person name="Arachchi H.M."/>
            <person name="Berlin A."/>
            <person name="Brown A."/>
            <person name="Chapman S.B."/>
            <person name="Chen Z."/>
            <person name="Dunbar C."/>
            <person name="Freedman E."/>
            <person name="Gearin G."/>
            <person name="Gellesch M."/>
            <person name="Goldberg J."/>
            <person name="Griggs A."/>
            <person name="Gujja S."/>
            <person name="Heiman D."/>
            <person name="Howarth C."/>
            <person name="Larson L."/>
            <person name="Lui A."/>
            <person name="MacDonald P.J.P."/>
            <person name="Montmayeur A."/>
            <person name="Murphy C."/>
            <person name="Neiman D."/>
            <person name="Pearson M."/>
            <person name="Priest M."/>
            <person name="Roberts A."/>
            <person name="Saif S."/>
            <person name="Shea T."/>
            <person name="Shenoy N."/>
            <person name="Sisk P."/>
            <person name="Stolte C."/>
            <person name="Sykes S."/>
            <person name="Wortman J."/>
            <person name="Nusbaum C."/>
            <person name="Birren B."/>
        </authorList>
    </citation>
    <scope>NUCLEOTIDE SEQUENCE [LARGE SCALE GENOMIC DNA]</scope>
    <source>
        <strain evidence="11 12">YIT 12060</strain>
    </source>
</reference>
<dbReference type="HOGENOM" id="CLU_044403_2_1_10"/>
<evidence type="ECO:0000313" key="12">
    <source>
        <dbReference type="Proteomes" id="UP000006008"/>
    </source>
</evidence>
<evidence type="ECO:0000256" key="4">
    <source>
        <dbReference type="ARBA" id="ARBA00022630"/>
    </source>
</evidence>
<evidence type="ECO:0000256" key="6">
    <source>
        <dbReference type="ARBA" id="ARBA00022723"/>
    </source>
</evidence>
<proteinExistence type="predicted"/>
<organism evidence="11 12">
    <name type="scientific">Alistipes indistinctus YIT 12060</name>
    <dbReference type="NCBI Taxonomy" id="742725"/>
    <lineage>
        <taxon>Bacteria</taxon>
        <taxon>Pseudomonadati</taxon>
        <taxon>Bacteroidota</taxon>
        <taxon>Bacteroidia</taxon>
        <taxon>Bacteroidales</taxon>
        <taxon>Rikenellaceae</taxon>
        <taxon>Alistipes</taxon>
    </lineage>
</organism>
<dbReference type="EMBL" id="ADLD01000009">
    <property type="protein sequence ID" value="EHB92849.1"/>
    <property type="molecule type" value="Genomic_DNA"/>
</dbReference>
<gene>
    <name evidence="11" type="ORF">HMPREF9450_01053</name>
</gene>
<evidence type="ECO:0000256" key="5">
    <source>
        <dbReference type="ARBA" id="ARBA00022679"/>
    </source>
</evidence>
<comment type="cofactor">
    <cofactor evidence="1">
        <name>Mg(2+)</name>
        <dbReference type="ChEBI" id="CHEBI:18420"/>
    </cofactor>
</comment>
<keyword evidence="5" id="KW-0808">Transferase</keyword>
<sequence>MPVAYGSFRAMHTLCEVLIAGIARPAAEELIRRIYERAGVLESKFNRFDPQSGVSRMNRSAACGETTVDDELYGALEMCRVFNRSTCGSFDIAVQSEERPFGEAYLLQPSRHAVRFTGTGVTLDFGGFAKGYALERIKQLLVKETVGSALVNFGNSSVLALGVHPFGDHWPVGLANPFRDGEEAYGFKLRDGALSISGHTPEHPRHIIDPGSGGYVARDGFVAVQGRSPLVAEVLSTALFAAPETKWSGIMENYTDYRAVRIGCDRDGTVTVTEIT</sequence>
<evidence type="ECO:0000256" key="10">
    <source>
        <dbReference type="ARBA" id="ARBA00048540"/>
    </source>
</evidence>
<dbReference type="InterPro" id="IPR003374">
    <property type="entry name" value="ApbE-like_sf"/>
</dbReference>
<protein>
    <recommendedName>
        <fullName evidence="3">FAD:protein FMN transferase</fullName>
        <ecNumber evidence="2">2.7.1.180</ecNumber>
    </recommendedName>
    <alternativeName>
        <fullName evidence="9">Flavin transferase</fullName>
    </alternativeName>
</protein>
<keyword evidence="6" id="KW-0479">Metal-binding</keyword>
<dbReference type="Pfam" id="PF02424">
    <property type="entry name" value="ApbE"/>
    <property type="match status" value="1"/>
</dbReference>
<keyword evidence="7" id="KW-0274">FAD</keyword>
<keyword evidence="8" id="KW-0460">Magnesium</keyword>
<dbReference type="PANTHER" id="PTHR30040">
    <property type="entry name" value="THIAMINE BIOSYNTHESIS LIPOPROTEIN APBE"/>
    <property type="match status" value="1"/>
</dbReference>
<name>G5H7L0_9BACT</name>
<dbReference type="eggNOG" id="COG1477">
    <property type="taxonomic scope" value="Bacteria"/>
</dbReference>
<dbReference type="Proteomes" id="UP000006008">
    <property type="component" value="Unassembled WGS sequence"/>
</dbReference>
<dbReference type="SUPFAM" id="SSF143631">
    <property type="entry name" value="ApbE-like"/>
    <property type="match status" value="1"/>
</dbReference>
<dbReference type="InterPro" id="IPR024932">
    <property type="entry name" value="ApbE"/>
</dbReference>
<accession>G5H7L0</accession>
<dbReference type="Gene3D" id="3.10.520.10">
    <property type="entry name" value="ApbE-like domains"/>
    <property type="match status" value="1"/>
</dbReference>
<evidence type="ECO:0000256" key="7">
    <source>
        <dbReference type="ARBA" id="ARBA00022827"/>
    </source>
</evidence>
<comment type="caution">
    <text evidence="11">The sequence shown here is derived from an EMBL/GenBank/DDBJ whole genome shotgun (WGS) entry which is preliminary data.</text>
</comment>
<dbReference type="AlphaFoldDB" id="G5H7L0"/>
<dbReference type="STRING" id="742725.HMPREF9450_01053"/>
<evidence type="ECO:0000256" key="1">
    <source>
        <dbReference type="ARBA" id="ARBA00001946"/>
    </source>
</evidence>
<comment type="catalytic activity">
    <reaction evidence="10">
        <text>L-threonyl-[protein] + FAD = FMN-L-threonyl-[protein] + AMP + H(+)</text>
        <dbReference type="Rhea" id="RHEA:36847"/>
        <dbReference type="Rhea" id="RHEA-COMP:11060"/>
        <dbReference type="Rhea" id="RHEA-COMP:11061"/>
        <dbReference type="ChEBI" id="CHEBI:15378"/>
        <dbReference type="ChEBI" id="CHEBI:30013"/>
        <dbReference type="ChEBI" id="CHEBI:57692"/>
        <dbReference type="ChEBI" id="CHEBI:74257"/>
        <dbReference type="ChEBI" id="CHEBI:456215"/>
        <dbReference type="EC" id="2.7.1.180"/>
    </reaction>
</comment>
<dbReference type="GO" id="GO:0016740">
    <property type="term" value="F:transferase activity"/>
    <property type="evidence" value="ECO:0007669"/>
    <property type="project" value="UniProtKB-KW"/>
</dbReference>
<evidence type="ECO:0000256" key="2">
    <source>
        <dbReference type="ARBA" id="ARBA00011955"/>
    </source>
</evidence>
<evidence type="ECO:0000256" key="8">
    <source>
        <dbReference type="ARBA" id="ARBA00022842"/>
    </source>
</evidence>
<keyword evidence="12" id="KW-1185">Reference proteome</keyword>
<evidence type="ECO:0000256" key="3">
    <source>
        <dbReference type="ARBA" id="ARBA00016337"/>
    </source>
</evidence>
<evidence type="ECO:0000256" key="9">
    <source>
        <dbReference type="ARBA" id="ARBA00031306"/>
    </source>
</evidence>
<evidence type="ECO:0000313" key="11">
    <source>
        <dbReference type="EMBL" id="EHB92849.1"/>
    </source>
</evidence>
<dbReference type="EC" id="2.7.1.180" evidence="2"/>